<protein>
    <submittedName>
        <fullName evidence="2">Uncharacterized protein</fullName>
    </submittedName>
</protein>
<dbReference type="RefSeq" id="WP_145376860.1">
    <property type="nucleotide sequence ID" value="NZ_CP036276.1"/>
</dbReference>
<name>A0A517ZPU9_9PLAN</name>
<organism evidence="2 3">
    <name type="scientific">Symmachiella dynata</name>
    <dbReference type="NCBI Taxonomy" id="2527995"/>
    <lineage>
        <taxon>Bacteria</taxon>
        <taxon>Pseudomonadati</taxon>
        <taxon>Planctomycetota</taxon>
        <taxon>Planctomycetia</taxon>
        <taxon>Planctomycetales</taxon>
        <taxon>Planctomycetaceae</taxon>
        <taxon>Symmachiella</taxon>
    </lineage>
</organism>
<evidence type="ECO:0000256" key="1">
    <source>
        <dbReference type="SAM" id="MobiDB-lite"/>
    </source>
</evidence>
<sequence length="458" mass="51259">MSDETPPLLEEDYDAAREVANKTAAALEKEPTAKLIELFAKERARLGAYQFDLVNGLKPPRHVYDQLVLEIRLGTLDKDEFDSRIRDAESLPLSLEMVAAYFDELDAKVSWYSRLLQLAHEPTADGNEHDRQLRADRFTFEIGRKVSLPGRQIQLVHELVEELRIEQRLGLAQLGIHTAPSASGLVLNVTNLAANSWRAHAEIARRSQTSHKYAYAITASELFVSQTIPDLPRPGDLQALLHQELALSRSKMKNQDSTGNKRVEIINNVSVEPHFHVSNGINVELEATAEVDSSPEKTGGKKPQTVNEQRPRSTSPPKLKNWAVGIEHGNRWWLFHRKNGGWQQRGLVAIPGGNAAALMEQLAEGGGAMSKAEARQRIRPNYVGEDRDKLSRAITEALKKARQAIRKAIAKSAQCEYQEVSSPIPHDHSGWRAVIEIGFATLDVDRNTLIFQLKEDMH</sequence>
<evidence type="ECO:0000313" key="2">
    <source>
        <dbReference type="EMBL" id="QDU44512.1"/>
    </source>
</evidence>
<feature type="region of interest" description="Disordered" evidence="1">
    <location>
        <begin position="289"/>
        <end position="320"/>
    </location>
</feature>
<keyword evidence="3" id="KW-1185">Reference proteome</keyword>
<dbReference type="AlphaFoldDB" id="A0A517ZPU9"/>
<dbReference type="Proteomes" id="UP000319383">
    <property type="component" value="Chromosome"/>
</dbReference>
<dbReference type="KEGG" id="sdyn:Mal52_29950"/>
<gene>
    <name evidence="2" type="ORF">Mal52_29950</name>
</gene>
<reference evidence="2 3" key="1">
    <citation type="submission" date="2019-02" db="EMBL/GenBank/DDBJ databases">
        <title>Deep-cultivation of Planctomycetes and their phenomic and genomic characterization uncovers novel biology.</title>
        <authorList>
            <person name="Wiegand S."/>
            <person name="Jogler M."/>
            <person name="Boedeker C."/>
            <person name="Pinto D."/>
            <person name="Vollmers J."/>
            <person name="Rivas-Marin E."/>
            <person name="Kohn T."/>
            <person name="Peeters S.H."/>
            <person name="Heuer A."/>
            <person name="Rast P."/>
            <person name="Oberbeckmann S."/>
            <person name="Bunk B."/>
            <person name="Jeske O."/>
            <person name="Meyerdierks A."/>
            <person name="Storesund J.E."/>
            <person name="Kallscheuer N."/>
            <person name="Luecker S."/>
            <person name="Lage O.M."/>
            <person name="Pohl T."/>
            <person name="Merkel B.J."/>
            <person name="Hornburger P."/>
            <person name="Mueller R.-W."/>
            <person name="Bruemmer F."/>
            <person name="Labrenz M."/>
            <person name="Spormann A.M."/>
            <person name="Op den Camp H."/>
            <person name="Overmann J."/>
            <person name="Amann R."/>
            <person name="Jetten M.S.M."/>
            <person name="Mascher T."/>
            <person name="Medema M.H."/>
            <person name="Devos D.P."/>
            <person name="Kaster A.-K."/>
            <person name="Ovreas L."/>
            <person name="Rohde M."/>
            <person name="Galperin M.Y."/>
            <person name="Jogler C."/>
        </authorList>
    </citation>
    <scope>NUCLEOTIDE SEQUENCE [LARGE SCALE GENOMIC DNA]</scope>
    <source>
        <strain evidence="2 3">Mal52</strain>
    </source>
</reference>
<proteinExistence type="predicted"/>
<accession>A0A517ZPU9</accession>
<feature type="compositionally biased region" description="Polar residues" evidence="1">
    <location>
        <begin position="304"/>
        <end position="316"/>
    </location>
</feature>
<dbReference type="EMBL" id="CP036276">
    <property type="protein sequence ID" value="QDU44512.1"/>
    <property type="molecule type" value="Genomic_DNA"/>
</dbReference>
<evidence type="ECO:0000313" key="3">
    <source>
        <dbReference type="Proteomes" id="UP000319383"/>
    </source>
</evidence>